<reference evidence="1" key="3">
    <citation type="journal article" date="2017" name="Nature">
        <title>Genome sequence of the progenitor of the wheat D genome Aegilops tauschii.</title>
        <authorList>
            <person name="Luo M.C."/>
            <person name="Gu Y.Q."/>
            <person name="Puiu D."/>
            <person name="Wang H."/>
            <person name="Twardziok S.O."/>
            <person name="Deal K.R."/>
            <person name="Huo N."/>
            <person name="Zhu T."/>
            <person name="Wang L."/>
            <person name="Wang Y."/>
            <person name="McGuire P.E."/>
            <person name="Liu S."/>
            <person name="Long H."/>
            <person name="Ramasamy R.K."/>
            <person name="Rodriguez J.C."/>
            <person name="Van S.L."/>
            <person name="Yuan L."/>
            <person name="Wang Z."/>
            <person name="Xia Z."/>
            <person name="Xiao L."/>
            <person name="Anderson O.D."/>
            <person name="Ouyang S."/>
            <person name="Liang Y."/>
            <person name="Zimin A.V."/>
            <person name="Pertea G."/>
            <person name="Qi P."/>
            <person name="Bennetzen J.L."/>
            <person name="Dai X."/>
            <person name="Dawson M.W."/>
            <person name="Muller H.G."/>
            <person name="Kugler K."/>
            <person name="Rivarola-Duarte L."/>
            <person name="Spannagl M."/>
            <person name="Mayer K.F.X."/>
            <person name="Lu F.H."/>
            <person name="Bevan M.W."/>
            <person name="Leroy P."/>
            <person name="Li P."/>
            <person name="You F.M."/>
            <person name="Sun Q."/>
            <person name="Liu Z."/>
            <person name="Lyons E."/>
            <person name="Wicker T."/>
            <person name="Salzberg S.L."/>
            <person name="Devos K.M."/>
            <person name="Dvorak J."/>
        </authorList>
    </citation>
    <scope>NUCLEOTIDE SEQUENCE [LARGE SCALE GENOMIC DNA]</scope>
    <source>
        <strain evidence="1">cv. AL8/78</strain>
    </source>
</reference>
<protein>
    <submittedName>
        <fullName evidence="1">Uncharacterized protein</fullName>
    </submittedName>
</protein>
<name>A0A453IZZ2_AEGTS</name>
<evidence type="ECO:0000313" key="2">
    <source>
        <dbReference type="Proteomes" id="UP000015105"/>
    </source>
</evidence>
<reference evidence="2" key="2">
    <citation type="journal article" date="2017" name="Nat. Plants">
        <title>The Aegilops tauschii genome reveals multiple impacts of transposons.</title>
        <authorList>
            <person name="Zhao G."/>
            <person name="Zou C."/>
            <person name="Li K."/>
            <person name="Wang K."/>
            <person name="Li T."/>
            <person name="Gao L."/>
            <person name="Zhang X."/>
            <person name="Wang H."/>
            <person name="Yang Z."/>
            <person name="Liu X."/>
            <person name="Jiang W."/>
            <person name="Mao L."/>
            <person name="Kong X."/>
            <person name="Jiao Y."/>
            <person name="Jia J."/>
        </authorList>
    </citation>
    <scope>NUCLEOTIDE SEQUENCE [LARGE SCALE GENOMIC DNA]</scope>
    <source>
        <strain evidence="2">cv. AL8/78</strain>
    </source>
</reference>
<proteinExistence type="predicted"/>
<organism evidence="1 2">
    <name type="scientific">Aegilops tauschii subsp. strangulata</name>
    <name type="common">Goatgrass</name>
    <dbReference type="NCBI Taxonomy" id="200361"/>
    <lineage>
        <taxon>Eukaryota</taxon>
        <taxon>Viridiplantae</taxon>
        <taxon>Streptophyta</taxon>
        <taxon>Embryophyta</taxon>
        <taxon>Tracheophyta</taxon>
        <taxon>Spermatophyta</taxon>
        <taxon>Magnoliopsida</taxon>
        <taxon>Liliopsida</taxon>
        <taxon>Poales</taxon>
        <taxon>Poaceae</taxon>
        <taxon>BOP clade</taxon>
        <taxon>Pooideae</taxon>
        <taxon>Triticodae</taxon>
        <taxon>Triticeae</taxon>
        <taxon>Triticinae</taxon>
        <taxon>Aegilops</taxon>
    </lineage>
</organism>
<dbReference type="Proteomes" id="UP000015105">
    <property type="component" value="Chromosome 4D"/>
</dbReference>
<dbReference type="AlphaFoldDB" id="A0A453IZZ2"/>
<dbReference type="Gramene" id="AET4Gv20747300.11">
    <property type="protein sequence ID" value="AET4Gv20747300.11"/>
    <property type="gene ID" value="AET4Gv20747300"/>
</dbReference>
<reference evidence="2" key="1">
    <citation type="journal article" date="2014" name="Science">
        <title>Ancient hybridizations among the ancestral genomes of bread wheat.</title>
        <authorList>
            <consortium name="International Wheat Genome Sequencing Consortium,"/>
            <person name="Marcussen T."/>
            <person name="Sandve S.R."/>
            <person name="Heier L."/>
            <person name="Spannagl M."/>
            <person name="Pfeifer M."/>
            <person name="Jakobsen K.S."/>
            <person name="Wulff B.B."/>
            <person name="Steuernagel B."/>
            <person name="Mayer K.F."/>
            <person name="Olsen O.A."/>
        </authorList>
    </citation>
    <scope>NUCLEOTIDE SEQUENCE [LARGE SCALE GENOMIC DNA]</scope>
    <source>
        <strain evidence="2">cv. AL8/78</strain>
    </source>
</reference>
<reference evidence="1" key="5">
    <citation type="journal article" date="2021" name="G3 (Bethesda)">
        <title>Aegilops tauschii genome assembly Aet v5.0 features greater sequence contiguity and improved annotation.</title>
        <authorList>
            <person name="Wang L."/>
            <person name="Zhu T."/>
            <person name="Rodriguez J.C."/>
            <person name="Deal K.R."/>
            <person name="Dubcovsky J."/>
            <person name="McGuire P.E."/>
            <person name="Lux T."/>
            <person name="Spannagl M."/>
            <person name="Mayer K.F.X."/>
            <person name="Baldrich P."/>
            <person name="Meyers B.C."/>
            <person name="Huo N."/>
            <person name="Gu Y.Q."/>
            <person name="Zhou H."/>
            <person name="Devos K.M."/>
            <person name="Bennetzen J.L."/>
            <person name="Unver T."/>
            <person name="Budak H."/>
            <person name="Gulick P.J."/>
            <person name="Galiba G."/>
            <person name="Kalapos B."/>
            <person name="Nelson D.R."/>
            <person name="Li P."/>
            <person name="You F.M."/>
            <person name="Luo M.C."/>
            <person name="Dvorak J."/>
        </authorList>
    </citation>
    <scope>NUCLEOTIDE SEQUENCE [LARGE SCALE GENOMIC DNA]</scope>
    <source>
        <strain evidence="1">cv. AL8/78</strain>
    </source>
</reference>
<keyword evidence="2" id="KW-1185">Reference proteome</keyword>
<accession>A0A453IZZ2</accession>
<reference evidence="1" key="4">
    <citation type="submission" date="2019-03" db="UniProtKB">
        <authorList>
            <consortium name="EnsemblPlants"/>
        </authorList>
    </citation>
    <scope>IDENTIFICATION</scope>
</reference>
<dbReference type="EnsemblPlants" id="AET4Gv20747300.11">
    <property type="protein sequence ID" value="AET4Gv20747300.11"/>
    <property type="gene ID" value="AET4Gv20747300"/>
</dbReference>
<sequence length="42" mass="4332">GRVRAGLGGGSPRLLTVEQTFAISVGVMHADPTNGVLKISLR</sequence>
<evidence type="ECO:0000313" key="1">
    <source>
        <dbReference type="EnsemblPlants" id="AET4Gv20747300.11"/>
    </source>
</evidence>